<evidence type="ECO:0000259" key="1">
    <source>
        <dbReference type="PROSITE" id="PS50181"/>
    </source>
</evidence>
<dbReference type="InterPro" id="IPR036047">
    <property type="entry name" value="F-box-like_dom_sf"/>
</dbReference>
<name>A0A5J9UFS5_9POAL</name>
<dbReference type="Pfam" id="PF24758">
    <property type="entry name" value="LRR_At5g56370"/>
    <property type="match status" value="1"/>
</dbReference>
<feature type="domain" description="F-box" evidence="1">
    <location>
        <begin position="15"/>
        <end position="51"/>
    </location>
</feature>
<dbReference type="EMBL" id="RWGY01000026">
    <property type="protein sequence ID" value="TVU22472.1"/>
    <property type="molecule type" value="Genomic_DNA"/>
</dbReference>
<dbReference type="Gene3D" id="3.80.10.10">
    <property type="entry name" value="Ribonuclease Inhibitor"/>
    <property type="match status" value="1"/>
</dbReference>
<comment type="caution">
    <text evidence="2">The sequence shown here is derived from an EMBL/GenBank/DDBJ whole genome shotgun (WGS) entry which is preliminary data.</text>
</comment>
<dbReference type="SUPFAM" id="SSF81383">
    <property type="entry name" value="F-box domain"/>
    <property type="match status" value="1"/>
</dbReference>
<dbReference type="InterPro" id="IPR032675">
    <property type="entry name" value="LRR_dom_sf"/>
</dbReference>
<dbReference type="PROSITE" id="PS50181">
    <property type="entry name" value="FBOX"/>
    <property type="match status" value="1"/>
</dbReference>
<feature type="non-terminal residue" evidence="2">
    <location>
        <position position="1"/>
    </location>
</feature>
<dbReference type="PANTHER" id="PTHR34145">
    <property type="entry name" value="OS02G0105600 PROTEIN"/>
    <property type="match status" value="1"/>
</dbReference>
<gene>
    <name evidence="2" type="ORF">EJB05_32170</name>
</gene>
<dbReference type="AlphaFoldDB" id="A0A5J9UFS5"/>
<dbReference type="InterPro" id="IPR055411">
    <property type="entry name" value="LRR_FXL15/At3g58940/PEG3-like"/>
</dbReference>
<dbReference type="InterPro" id="IPR001810">
    <property type="entry name" value="F-box_dom"/>
</dbReference>
<dbReference type="PANTHER" id="PTHR34145:SF65">
    <property type="entry name" value="FBD DOMAIN-CONTAINING PROTEIN"/>
    <property type="match status" value="1"/>
</dbReference>
<protein>
    <recommendedName>
        <fullName evidence="1">F-box domain-containing protein</fullName>
    </recommendedName>
</protein>
<dbReference type="InterPro" id="IPR053772">
    <property type="entry name" value="At1g61320/At1g61330-like"/>
</dbReference>
<reference evidence="2 3" key="1">
    <citation type="journal article" date="2019" name="Sci. Rep.">
        <title>A high-quality genome of Eragrostis curvula grass provides insights into Poaceae evolution and supports new strategies to enhance forage quality.</title>
        <authorList>
            <person name="Carballo J."/>
            <person name="Santos B.A.C.M."/>
            <person name="Zappacosta D."/>
            <person name="Garbus I."/>
            <person name="Selva J.P."/>
            <person name="Gallo C.A."/>
            <person name="Diaz A."/>
            <person name="Albertini E."/>
            <person name="Caccamo M."/>
            <person name="Echenique V."/>
        </authorList>
    </citation>
    <scope>NUCLEOTIDE SEQUENCE [LARGE SCALE GENOMIC DNA]</scope>
    <source>
        <strain evidence="3">cv. Victoria</strain>
        <tissue evidence="2">Leaf</tissue>
    </source>
</reference>
<dbReference type="SUPFAM" id="SSF52047">
    <property type="entry name" value="RNI-like"/>
    <property type="match status" value="1"/>
</dbReference>
<proteinExistence type="predicted"/>
<dbReference type="OrthoDB" id="613853at2759"/>
<dbReference type="Gramene" id="TVU22472">
    <property type="protein sequence ID" value="TVU22472"/>
    <property type="gene ID" value="EJB05_32170"/>
</dbReference>
<evidence type="ECO:0000313" key="2">
    <source>
        <dbReference type="EMBL" id="TVU22472.1"/>
    </source>
</evidence>
<sequence>MELQQSKRGRKEEQEDRLSGLPNDLLHSILHDLPLKDAVGTSRISHQWETMWLDAIATSRILDFTDRDFVRRAPAQVTAMVSLCLKRQADQAVRWVVDAVARGAKEVEVDLTPAHGHGAAQLDTDGEGFFVELPGDLFLARNSLVRLALDRFSIGAVPLSAAGLTGLRSLSLNHANVTDEEVEAVLSSCLLLEFLSLRSCHLLASVRIIGDKLRCLKLVNCLEVLELRVAAPSLESFVFYGDVVCLTDEDDDNDDNHIATVDLGTTPALRDAYLSHMLAEDMSERNLGIDMTKVQELQLLMEFLGFADIQSIASLFLHNPLPLLDRLFIHILGDPSEEGREAASLPGELIDDRDIFIYDDGIVLGQLKLVKVVNLQGTRLEIVLLAFLAKRAPALEQLVLVTAEEEQGGPGDELVKIIQGHVRRCRRRRRC</sequence>
<dbReference type="Pfam" id="PF00646">
    <property type="entry name" value="F-box"/>
    <property type="match status" value="1"/>
</dbReference>
<dbReference type="Proteomes" id="UP000324897">
    <property type="component" value="Unassembled WGS sequence"/>
</dbReference>
<accession>A0A5J9UFS5</accession>
<keyword evidence="3" id="KW-1185">Reference proteome</keyword>
<evidence type="ECO:0000313" key="3">
    <source>
        <dbReference type="Proteomes" id="UP000324897"/>
    </source>
</evidence>
<organism evidence="2 3">
    <name type="scientific">Eragrostis curvula</name>
    <name type="common">weeping love grass</name>
    <dbReference type="NCBI Taxonomy" id="38414"/>
    <lineage>
        <taxon>Eukaryota</taxon>
        <taxon>Viridiplantae</taxon>
        <taxon>Streptophyta</taxon>
        <taxon>Embryophyta</taxon>
        <taxon>Tracheophyta</taxon>
        <taxon>Spermatophyta</taxon>
        <taxon>Magnoliopsida</taxon>
        <taxon>Liliopsida</taxon>
        <taxon>Poales</taxon>
        <taxon>Poaceae</taxon>
        <taxon>PACMAD clade</taxon>
        <taxon>Chloridoideae</taxon>
        <taxon>Eragrostideae</taxon>
        <taxon>Eragrostidinae</taxon>
        <taxon>Eragrostis</taxon>
    </lineage>
</organism>